<comment type="subunit">
    <text evidence="3">Interacts with GyrB.</text>
</comment>
<dbReference type="GO" id="GO:0008270">
    <property type="term" value="F:zinc ion binding"/>
    <property type="evidence" value="ECO:0007669"/>
    <property type="project" value="UniProtKB-UniRule"/>
</dbReference>
<evidence type="ECO:0000313" key="4">
    <source>
        <dbReference type="EMBL" id="GBF58260.1"/>
    </source>
</evidence>
<evidence type="ECO:0000256" key="3">
    <source>
        <dbReference type="HAMAP-Rule" id="MF_00649"/>
    </source>
</evidence>
<dbReference type="SUPFAM" id="SSF57716">
    <property type="entry name" value="Glucocorticoid receptor-like (DNA-binding domain)"/>
    <property type="match status" value="1"/>
</dbReference>
<name>A0A2P2EB22_9PROT</name>
<dbReference type="OrthoDB" id="9809663at2"/>
<dbReference type="InterPro" id="IPR005584">
    <property type="entry name" value="DNA_gyrase_inhibitor_YacG"/>
</dbReference>
<dbReference type="GO" id="GO:0006355">
    <property type="term" value="P:regulation of DNA-templated transcription"/>
    <property type="evidence" value="ECO:0007669"/>
    <property type="project" value="InterPro"/>
</dbReference>
<dbReference type="HAMAP" id="MF_00649">
    <property type="entry name" value="DNA_gyrase_inhibitor_YacG"/>
    <property type="match status" value="1"/>
</dbReference>
<accession>A0A2P2EB22</accession>
<keyword evidence="5" id="KW-1185">Reference proteome</keyword>
<dbReference type="RefSeq" id="WP_108985112.1">
    <property type="nucleotide sequence ID" value="NZ_BFBR01000005.1"/>
</dbReference>
<keyword evidence="1 3" id="KW-0479">Metal-binding</keyword>
<feature type="binding site" evidence="3">
    <location>
        <position position="5"/>
    </location>
    <ligand>
        <name>Zn(2+)</name>
        <dbReference type="ChEBI" id="CHEBI:29105"/>
    </ligand>
</feature>
<feature type="binding site" evidence="3">
    <location>
        <position position="24"/>
    </location>
    <ligand>
        <name>Zn(2+)</name>
        <dbReference type="ChEBI" id="CHEBI:29105"/>
    </ligand>
</feature>
<sequence length="62" mass="7097">MSRICPECGKPTDHAYRPFCSKRCADLDLGRWLNGSYAIPVHEEDNGIKDAEESMDRDNLIR</sequence>
<feature type="binding site" evidence="3">
    <location>
        <position position="8"/>
    </location>
    <ligand>
        <name>Zn(2+)</name>
        <dbReference type="ChEBI" id="CHEBI:29105"/>
    </ligand>
</feature>
<dbReference type="EMBL" id="BFBR01000005">
    <property type="protein sequence ID" value="GBF58260.1"/>
    <property type="molecule type" value="Genomic_DNA"/>
</dbReference>
<evidence type="ECO:0000256" key="1">
    <source>
        <dbReference type="ARBA" id="ARBA00022723"/>
    </source>
</evidence>
<organism evidence="4 5">
    <name type="scientific">Candidatus Phycosocius bacilliformis</name>
    <dbReference type="NCBI Taxonomy" id="1445552"/>
    <lineage>
        <taxon>Bacteria</taxon>
        <taxon>Pseudomonadati</taxon>
        <taxon>Pseudomonadota</taxon>
        <taxon>Alphaproteobacteria</taxon>
        <taxon>Caulobacterales</taxon>
        <taxon>Caulobacterales incertae sedis</taxon>
        <taxon>Candidatus Phycosocius</taxon>
    </lineage>
</organism>
<dbReference type="Pfam" id="PF03884">
    <property type="entry name" value="YacG"/>
    <property type="match status" value="1"/>
</dbReference>
<feature type="binding site" evidence="3">
    <location>
        <position position="20"/>
    </location>
    <ligand>
        <name>Zn(2+)</name>
        <dbReference type="ChEBI" id="CHEBI:29105"/>
    </ligand>
</feature>
<comment type="function">
    <text evidence="3">Inhibits all the catalytic activities of DNA gyrase by preventing its interaction with DNA. Acts by binding directly to the C-terminal domain of GyrB, which probably disrupts DNA binding by the gyrase.</text>
</comment>
<dbReference type="PANTHER" id="PTHR36150">
    <property type="entry name" value="DNA GYRASE INHIBITOR YACG"/>
    <property type="match status" value="1"/>
</dbReference>
<dbReference type="PANTHER" id="PTHR36150:SF1">
    <property type="entry name" value="DNA GYRASE INHIBITOR YACG"/>
    <property type="match status" value="1"/>
</dbReference>
<dbReference type="Gene3D" id="3.30.50.10">
    <property type="entry name" value="Erythroid Transcription Factor GATA-1, subunit A"/>
    <property type="match status" value="1"/>
</dbReference>
<comment type="similarity">
    <text evidence="3">Belongs to the DNA gyrase inhibitor YacG family.</text>
</comment>
<dbReference type="Proteomes" id="UP000245086">
    <property type="component" value="Unassembled WGS sequence"/>
</dbReference>
<protein>
    <recommendedName>
        <fullName evidence="3">DNA gyrase inhibitor YacG</fullName>
    </recommendedName>
</protein>
<dbReference type="AlphaFoldDB" id="A0A2P2EB22"/>
<dbReference type="GO" id="GO:0008657">
    <property type="term" value="F:DNA topoisomerase type II (double strand cut, ATP-hydrolyzing) inhibitor activity"/>
    <property type="evidence" value="ECO:0007669"/>
    <property type="project" value="UniProtKB-UniRule"/>
</dbReference>
<comment type="cofactor">
    <cofactor evidence="3">
        <name>Zn(2+)</name>
        <dbReference type="ChEBI" id="CHEBI:29105"/>
    </cofactor>
    <text evidence="3">Binds 1 zinc ion.</text>
</comment>
<keyword evidence="2 3" id="KW-0862">Zinc</keyword>
<comment type="caution">
    <text evidence="4">The sequence shown here is derived from an EMBL/GenBank/DDBJ whole genome shotgun (WGS) entry which is preliminary data.</text>
</comment>
<evidence type="ECO:0000256" key="2">
    <source>
        <dbReference type="ARBA" id="ARBA00022833"/>
    </source>
</evidence>
<reference evidence="4 5" key="1">
    <citation type="journal article" date="2018" name="Genome Announc.">
        <title>Draft Genome Sequence of "Candidatus Phycosocius bacilliformis," an Alphaproteobacterial Ectosymbiont of the Hydrocarbon-Producing Green Alga Botryococcus braunii.</title>
        <authorList>
            <person name="Tanabe Y."/>
            <person name="Yamaguchi H."/>
            <person name="Watanabe M.M."/>
        </authorList>
    </citation>
    <scope>NUCLEOTIDE SEQUENCE [LARGE SCALE GENOMIC DNA]</scope>
    <source>
        <strain evidence="4 5">BOTRYCO-2</strain>
    </source>
</reference>
<proteinExistence type="inferred from homology"/>
<dbReference type="InterPro" id="IPR013088">
    <property type="entry name" value="Znf_NHR/GATA"/>
</dbReference>
<gene>
    <name evidence="3 4" type="primary">yacG</name>
    <name evidence="4" type="ORF">PbB2_01933</name>
</gene>
<evidence type="ECO:0000313" key="5">
    <source>
        <dbReference type="Proteomes" id="UP000245086"/>
    </source>
</evidence>